<evidence type="ECO:0000256" key="6">
    <source>
        <dbReference type="ARBA" id="ARBA00022741"/>
    </source>
</evidence>
<organism evidence="16 17">
    <name type="scientific">Fusobacterium nucleatum subsp. polymorphum</name>
    <name type="common">Fusobacterium polymorphum</name>
    <dbReference type="NCBI Taxonomy" id="76857"/>
    <lineage>
        <taxon>Bacteria</taxon>
        <taxon>Fusobacteriati</taxon>
        <taxon>Fusobacteriota</taxon>
        <taxon>Fusobacteriia</taxon>
        <taxon>Fusobacteriales</taxon>
        <taxon>Fusobacteriaceae</taxon>
        <taxon>Fusobacterium</taxon>
    </lineage>
</organism>
<dbReference type="InterPro" id="IPR022628">
    <property type="entry name" value="S-AdoMet_synt_N"/>
</dbReference>
<dbReference type="CDD" id="cd18079">
    <property type="entry name" value="S-AdoMet_synt"/>
    <property type="match status" value="1"/>
</dbReference>
<feature type="binding site" evidence="10">
    <location>
        <position position="235"/>
    </location>
    <ligand>
        <name>L-methionine</name>
        <dbReference type="ChEBI" id="CHEBI:57844"/>
        <note>ligand shared between two neighboring subunits</note>
    </ligand>
</feature>
<comment type="cofactor">
    <cofactor evidence="10">
        <name>K(+)</name>
        <dbReference type="ChEBI" id="CHEBI:29103"/>
    </cofactor>
    <text evidence="10">Binds 1 potassium ion per subunit.</text>
</comment>
<comment type="cofactor">
    <cofactor evidence="10">
        <name>Mg(2+)</name>
        <dbReference type="ChEBI" id="CHEBI:18420"/>
    </cofactor>
    <text evidence="10">Binds 2 divalent ions per subunit.</text>
</comment>
<proteinExistence type="inferred from homology"/>
<sequence length="383" mass="41986">MKKFTYFTSEFVSPGHPDKVSDQISDAVLDACLKDDPNSRVACEVFCTTGLVVVGGEITTSTYIDVQDIVRKKIDEIGYRPGMGFDSNCGTLSCIHAQSPDIAMGVDIGGAGDQGIMFGGAVRETEELMPLALVLSREILVKLTNMMKNNEIKWARPDQKSQVTLAYDENGKVDHVDSIVVSVQHDEDVSHDEIEKTVIEKVVKPVLEKYNLSSDNIKYYINPTGRFVIGGPHGDTGLTGRKIIVDTYGGYFRHGGGAFSGKDPSKVDRSAAYAARWVAKNIVAAELADKCEIQLSYAIGVPKPISIKVDTFGTSKVDEDKISEAVSKVFDLSPRGIEKALELREGKFKYQDLAAFGHIGRTDIDTPWERLNKVDELKKAVNL</sequence>
<dbReference type="GO" id="GO:0006730">
    <property type="term" value="P:one-carbon metabolic process"/>
    <property type="evidence" value="ECO:0007669"/>
    <property type="project" value="UniProtKB-KW"/>
</dbReference>
<dbReference type="PROSITE" id="PS00376">
    <property type="entry name" value="ADOMET_SYNTHASE_1"/>
    <property type="match status" value="1"/>
</dbReference>
<evidence type="ECO:0000256" key="9">
    <source>
        <dbReference type="ARBA" id="ARBA00022958"/>
    </source>
</evidence>
<feature type="binding site" description="in other chain" evidence="10">
    <location>
        <begin position="158"/>
        <end position="160"/>
    </location>
    <ligand>
        <name>ATP</name>
        <dbReference type="ChEBI" id="CHEBI:30616"/>
        <note>ligand shared between two neighboring subunits</note>
    </ligand>
</feature>
<dbReference type="Pfam" id="PF02772">
    <property type="entry name" value="S-AdoMet_synt_M"/>
    <property type="match status" value="1"/>
</dbReference>
<name>A0A2C6B015_FUSNP</name>
<evidence type="ECO:0000256" key="4">
    <source>
        <dbReference type="ARBA" id="ARBA00022679"/>
    </source>
</evidence>
<dbReference type="InterPro" id="IPR022631">
    <property type="entry name" value="ADOMET_SYNTHASE_CS"/>
</dbReference>
<feature type="binding site" evidence="10">
    <location>
        <position position="262"/>
    </location>
    <ligand>
        <name>ATP</name>
        <dbReference type="ChEBI" id="CHEBI:30616"/>
        <note>ligand shared between two neighboring subunits</note>
    </ligand>
</feature>
<dbReference type="InterPro" id="IPR022636">
    <property type="entry name" value="S-AdoMet_synthetase_sfam"/>
</dbReference>
<dbReference type="RefSeq" id="WP_098979576.1">
    <property type="nucleotide sequence ID" value="NZ_NIRJ01000001.1"/>
</dbReference>
<comment type="similarity">
    <text evidence="2 10 12">Belongs to the AdoMet synthase family.</text>
</comment>
<evidence type="ECO:0000256" key="12">
    <source>
        <dbReference type="RuleBase" id="RU004462"/>
    </source>
</evidence>
<comment type="pathway">
    <text evidence="1 10">Amino-acid biosynthesis; S-adenosyl-L-methionine biosynthesis; S-adenosyl-L-methionine from L-methionine: step 1/1.</text>
</comment>
<feature type="domain" description="S-adenosylmethionine synthetase central" evidence="14">
    <location>
        <begin position="110"/>
        <end position="227"/>
    </location>
</feature>
<dbReference type="Proteomes" id="UP000225199">
    <property type="component" value="Unassembled WGS sequence"/>
</dbReference>
<dbReference type="Pfam" id="PF02773">
    <property type="entry name" value="S-AdoMet_synt_C"/>
    <property type="match status" value="1"/>
</dbReference>
<keyword evidence="4 10" id="KW-0808">Transferase</keyword>
<feature type="binding site" evidence="10">
    <location>
        <position position="44"/>
    </location>
    <ligand>
        <name>K(+)</name>
        <dbReference type="ChEBI" id="CHEBI:29103"/>
    </ligand>
</feature>
<dbReference type="InterPro" id="IPR002133">
    <property type="entry name" value="S-AdoMet_synthetase"/>
</dbReference>
<evidence type="ECO:0000256" key="10">
    <source>
        <dbReference type="HAMAP-Rule" id="MF_00086"/>
    </source>
</evidence>
<dbReference type="NCBIfam" id="TIGR01034">
    <property type="entry name" value="metK"/>
    <property type="match status" value="1"/>
</dbReference>
<evidence type="ECO:0000256" key="11">
    <source>
        <dbReference type="RuleBase" id="RU000542"/>
    </source>
</evidence>
<keyword evidence="10" id="KW-0963">Cytoplasm</keyword>
<comment type="function">
    <text evidence="10">Catalyzes the formation of S-adenosylmethionine (AdoMet) from methionine and ATP. The overall synthetic reaction is composed of two sequential steps, AdoMet formation and the subsequent tripolyphosphate hydrolysis which occurs prior to release of AdoMet from the enzyme.</text>
</comment>
<dbReference type="InterPro" id="IPR022630">
    <property type="entry name" value="S-AdoMet_synt_C"/>
</dbReference>
<dbReference type="GO" id="GO:0004478">
    <property type="term" value="F:methionine adenosyltransferase activity"/>
    <property type="evidence" value="ECO:0007669"/>
    <property type="project" value="UniProtKB-UniRule"/>
</dbReference>
<evidence type="ECO:0000256" key="3">
    <source>
        <dbReference type="ARBA" id="ARBA00022563"/>
    </source>
</evidence>
<dbReference type="EC" id="2.5.1.6" evidence="10"/>
<protein>
    <recommendedName>
        <fullName evidence="10">S-adenosylmethionine synthase</fullName>
        <shortName evidence="10">AdoMet synthase</shortName>
        <ecNumber evidence="10">2.5.1.6</ecNumber>
    </recommendedName>
    <alternativeName>
        <fullName evidence="10">MAT</fullName>
    </alternativeName>
    <alternativeName>
        <fullName evidence="10">Methionine adenosyltransferase</fullName>
    </alternativeName>
</protein>
<feature type="binding site" description="in other chain" evidence="10">
    <location>
        <position position="16"/>
    </location>
    <ligand>
        <name>ATP</name>
        <dbReference type="ChEBI" id="CHEBI:30616"/>
        <note>ligand shared between two neighboring subunits</note>
    </ligand>
</feature>
<comment type="caution">
    <text evidence="16">The sequence shown here is derived from an EMBL/GenBank/DDBJ whole genome shotgun (WGS) entry which is preliminary data.</text>
</comment>
<dbReference type="GO" id="GO:0000287">
    <property type="term" value="F:magnesium ion binding"/>
    <property type="evidence" value="ECO:0007669"/>
    <property type="project" value="UniProtKB-UniRule"/>
</dbReference>
<evidence type="ECO:0000256" key="7">
    <source>
        <dbReference type="ARBA" id="ARBA00022840"/>
    </source>
</evidence>
<dbReference type="PIRSF" id="PIRSF000497">
    <property type="entry name" value="MAT"/>
    <property type="match status" value="1"/>
</dbReference>
<accession>A0A2C6B015</accession>
<feature type="binding site" description="in other chain" evidence="10">
    <location>
        <position position="266"/>
    </location>
    <ligand>
        <name>L-methionine</name>
        <dbReference type="ChEBI" id="CHEBI:57844"/>
        <note>ligand shared between two neighboring subunits</note>
    </ligand>
</feature>
<comment type="subunit">
    <text evidence="10">Homotetramer; dimer of dimers.</text>
</comment>
<evidence type="ECO:0000313" key="17">
    <source>
        <dbReference type="Proteomes" id="UP000225199"/>
    </source>
</evidence>
<keyword evidence="5 10" id="KW-0479">Metal-binding</keyword>
<keyword evidence="3 10" id="KW-0554">One-carbon metabolism</keyword>
<dbReference type="FunFam" id="3.30.300.10:FF:000003">
    <property type="entry name" value="S-adenosylmethionine synthase"/>
    <property type="match status" value="1"/>
</dbReference>
<evidence type="ECO:0000256" key="1">
    <source>
        <dbReference type="ARBA" id="ARBA00005224"/>
    </source>
</evidence>
<feature type="binding site" description="in other chain" evidence="10">
    <location>
        <begin position="241"/>
        <end position="242"/>
    </location>
    <ligand>
        <name>ATP</name>
        <dbReference type="ChEBI" id="CHEBI:30616"/>
        <note>ligand shared between two neighboring subunits</note>
    </ligand>
</feature>
<dbReference type="Gene3D" id="3.30.300.10">
    <property type="match status" value="3"/>
</dbReference>
<keyword evidence="9 10" id="KW-0630">Potassium</keyword>
<evidence type="ECO:0000259" key="15">
    <source>
        <dbReference type="Pfam" id="PF02773"/>
    </source>
</evidence>
<dbReference type="EMBL" id="NIRJ01000001">
    <property type="protein sequence ID" value="PHH97866.1"/>
    <property type="molecule type" value="Genomic_DNA"/>
</dbReference>
<feature type="binding site" evidence="10">
    <location>
        <position position="18"/>
    </location>
    <ligand>
        <name>Mg(2+)</name>
        <dbReference type="ChEBI" id="CHEBI:18420"/>
    </ligand>
</feature>
<dbReference type="GO" id="GO:0005524">
    <property type="term" value="F:ATP binding"/>
    <property type="evidence" value="ECO:0007669"/>
    <property type="project" value="UniProtKB-UniRule"/>
</dbReference>
<dbReference type="HAMAP" id="MF_00086">
    <property type="entry name" value="S_AdoMet_synth1"/>
    <property type="match status" value="1"/>
</dbReference>
<feature type="domain" description="S-adenosylmethionine synthetase N-terminal" evidence="13">
    <location>
        <begin position="6"/>
        <end position="100"/>
    </location>
</feature>
<dbReference type="GO" id="GO:0006556">
    <property type="term" value="P:S-adenosylmethionine biosynthetic process"/>
    <property type="evidence" value="ECO:0007669"/>
    <property type="project" value="UniProtKB-UniRule"/>
</dbReference>
<dbReference type="Pfam" id="PF00438">
    <property type="entry name" value="S-AdoMet_synt_N"/>
    <property type="match status" value="1"/>
</dbReference>
<keyword evidence="8 10" id="KW-0460">Magnesium</keyword>
<evidence type="ECO:0000259" key="14">
    <source>
        <dbReference type="Pfam" id="PF02772"/>
    </source>
</evidence>
<evidence type="ECO:0000313" key="16">
    <source>
        <dbReference type="EMBL" id="PHH97866.1"/>
    </source>
</evidence>
<dbReference type="PANTHER" id="PTHR11964">
    <property type="entry name" value="S-ADENOSYLMETHIONINE SYNTHETASE"/>
    <property type="match status" value="1"/>
</dbReference>
<evidence type="ECO:0000256" key="2">
    <source>
        <dbReference type="ARBA" id="ARBA00009685"/>
    </source>
</evidence>
<dbReference type="GO" id="GO:0005737">
    <property type="term" value="C:cytoplasm"/>
    <property type="evidence" value="ECO:0007669"/>
    <property type="project" value="UniProtKB-SubCell"/>
</dbReference>
<dbReference type="SUPFAM" id="SSF55973">
    <property type="entry name" value="S-adenosylmethionine synthetase"/>
    <property type="match status" value="3"/>
</dbReference>
<evidence type="ECO:0000256" key="5">
    <source>
        <dbReference type="ARBA" id="ARBA00022723"/>
    </source>
</evidence>
<keyword evidence="6 10" id="KW-0547">Nucleotide-binding</keyword>
<feature type="region of interest" description="Flexible loop" evidence="10">
    <location>
        <begin position="98"/>
        <end position="108"/>
    </location>
</feature>
<comment type="catalytic activity">
    <reaction evidence="10">
        <text>L-methionine + ATP + H2O = S-adenosyl-L-methionine + phosphate + diphosphate</text>
        <dbReference type="Rhea" id="RHEA:21080"/>
        <dbReference type="ChEBI" id="CHEBI:15377"/>
        <dbReference type="ChEBI" id="CHEBI:30616"/>
        <dbReference type="ChEBI" id="CHEBI:33019"/>
        <dbReference type="ChEBI" id="CHEBI:43474"/>
        <dbReference type="ChEBI" id="CHEBI:57844"/>
        <dbReference type="ChEBI" id="CHEBI:59789"/>
        <dbReference type="EC" id="2.5.1.6"/>
    </reaction>
</comment>
<dbReference type="InterPro" id="IPR022629">
    <property type="entry name" value="S-AdoMet_synt_central"/>
</dbReference>
<feature type="binding site" evidence="10">
    <location>
        <position position="235"/>
    </location>
    <ligand>
        <name>ATP</name>
        <dbReference type="ChEBI" id="CHEBI:30616"/>
        <note>ligand shared between two neighboring subunits</note>
    </ligand>
</feature>
<reference evidence="16 17" key="1">
    <citation type="submission" date="2017-06" db="EMBL/GenBank/DDBJ databases">
        <title>Draft genome sequence of Fusobacterium nucleatum subsp. polymorphum KCOM 1002 (=ChDC F175).</title>
        <authorList>
            <person name="Kook J.-K."/>
            <person name="Park S.-N."/>
            <person name="Lim Y.K."/>
            <person name="Roh H."/>
        </authorList>
    </citation>
    <scope>NUCLEOTIDE SEQUENCE [LARGE SCALE GENOMIC DNA]</scope>
    <source>
        <strain evidence="17">KCOM 1002 (ChDC F175)</strain>
    </source>
</reference>
<feature type="binding site" description="in other chain" evidence="10">
    <location>
        <position position="57"/>
    </location>
    <ligand>
        <name>L-methionine</name>
        <dbReference type="ChEBI" id="CHEBI:57844"/>
        <note>ligand shared between two neighboring subunits</note>
    </ligand>
</feature>
<dbReference type="UniPathway" id="UPA00315">
    <property type="reaction ID" value="UER00080"/>
</dbReference>
<feature type="domain" description="S-adenosylmethionine synthetase C-terminal" evidence="15">
    <location>
        <begin position="229"/>
        <end position="370"/>
    </location>
</feature>
<evidence type="ECO:0000256" key="8">
    <source>
        <dbReference type="ARBA" id="ARBA00022842"/>
    </source>
</evidence>
<feature type="binding site" evidence="10">
    <location>
        <position position="258"/>
    </location>
    <ligand>
        <name>ATP</name>
        <dbReference type="ChEBI" id="CHEBI:30616"/>
        <note>ligand shared between two neighboring subunits</note>
    </ligand>
</feature>
<keyword evidence="7 10" id="KW-0067">ATP-binding</keyword>
<dbReference type="AlphaFoldDB" id="A0A2C6B015"/>
<comment type="subcellular location">
    <subcellularLocation>
        <location evidence="10 11">Cytoplasm</location>
    </subcellularLocation>
</comment>
<gene>
    <name evidence="10" type="primary">metK</name>
    <name evidence="16" type="ORF">CA840_11565</name>
</gene>
<evidence type="ECO:0000259" key="13">
    <source>
        <dbReference type="Pfam" id="PF00438"/>
    </source>
</evidence>
<feature type="binding site" description="in other chain" evidence="10">
    <location>
        <begin position="226"/>
        <end position="227"/>
    </location>
    <ligand>
        <name>ATP</name>
        <dbReference type="ChEBI" id="CHEBI:30616"/>
        <note>ligand shared between two neighboring subunits</note>
    </ligand>
</feature>
<feature type="binding site" description="in other chain" evidence="10">
    <location>
        <position position="98"/>
    </location>
    <ligand>
        <name>L-methionine</name>
        <dbReference type="ChEBI" id="CHEBI:57844"/>
        <note>ligand shared between two neighboring subunits</note>
    </ligand>
</feature>
<dbReference type="PROSITE" id="PS00377">
    <property type="entry name" value="ADOMET_SYNTHASE_2"/>
    <property type="match status" value="1"/>
</dbReference>